<evidence type="ECO:0000256" key="2">
    <source>
        <dbReference type="SAM" id="SignalP"/>
    </source>
</evidence>
<dbReference type="Proteomes" id="UP000245283">
    <property type="component" value="Unassembled WGS sequence"/>
</dbReference>
<accession>A0A2V1K874</accession>
<protein>
    <recommendedName>
        <fullName evidence="5">Lipoprotein</fullName>
    </recommendedName>
</protein>
<evidence type="ECO:0000313" key="3">
    <source>
        <dbReference type="EMBL" id="PWF25665.1"/>
    </source>
</evidence>
<sequence>MKKLSALFMIPALAVSLAACGGEDKPTKEEVTSGLSQAMDEYIDAEVVDQLGQEALDNYYSCIVDESYDDLSDDTLKSLADGEEPTASEDSDDYQTFNSATETCTQSLMEEAMSGLEGEE</sequence>
<keyword evidence="4" id="KW-1185">Reference proteome</keyword>
<proteinExistence type="predicted"/>
<feature type="region of interest" description="Disordered" evidence="1">
    <location>
        <begin position="74"/>
        <end position="97"/>
    </location>
</feature>
<feature type="chain" id="PRO_5015922467" description="Lipoprotein" evidence="2">
    <location>
        <begin position="22"/>
        <end position="120"/>
    </location>
</feature>
<feature type="signal peptide" evidence="2">
    <location>
        <begin position="1"/>
        <end position="21"/>
    </location>
</feature>
<name>A0A2V1K874_9ACTO</name>
<evidence type="ECO:0008006" key="5">
    <source>
        <dbReference type="Google" id="ProtNLM"/>
    </source>
</evidence>
<reference evidence="4" key="1">
    <citation type="submission" date="2018-05" db="EMBL/GenBank/DDBJ databases">
        <authorList>
            <person name="Li Y."/>
        </authorList>
    </citation>
    <scope>NUCLEOTIDE SEQUENCE [LARGE SCALE GENOMIC DNA]</scope>
    <source>
        <strain evidence="4">sk1b4</strain>
    </source>
</reference>
<dbReference type="PROSITE" id="PS51257">
    <property type="entry name" value="PROKAR_LIPOPROTEIN"/>
    <property type="match status" value="1"/>
</dbReference>
<evidence type="ECO:0000313" key="4">
    <source>
        <dbReference type="Proteomes" id="UP000245283"/>
    </source>
</evidence>
<keyword evidence="2" id="KW-0732">Signal</keyword>
<feature type="compositionally biased region" description="Acidic residues" evidence="1">
    <location>
        <begin position="81"/>
        <end position="93"/>
    </location>
</feature>
<organism evidence="3 4">
    <name type="scientific">Ancrocorticia populi</name>
    <dbReference type="NCBI Taxonomy" id="2175228"/>
    <lineage>
        <taxon>Bacteria</taxon>
        <taxon>Bacillati</taxon>
        <taxon>Actinomycetota</taxon>
        <taxon>Actinomycetes</taxon>
        <taxon>Actinomycetales</taxon>
        <taxon>Actinomycetaceae</taxon>
        <taxon>Ancrocorticia</taxon>
    </lineage>
</organism>
<comment type="caution">
    <text evidence="3">The sequence shown here is derived from an EMBL/GenBank/DDBJ whole genome shotgun (WGS) entry which is preliminary data.</text>
</comment>
<gene>
    <name evidence="3" type="ORF">DD236_09435</name>
</gene>
<dbReference type="EMBL" id="QETB01000005">
    <property type="protein sequence ID" value="PWF25665.1"/>
    <property type="molecule type" value="Genomic_DNA"/>
</dbReference>
<dbReference type="AlphaFoldDB" id="A0A2V1K874"/>
<evidence type="ECO:0000256" key="1">
    <source>
        <dbReference type="SAM" id="MobiDB-lite"/>
    </source>
</evidence>